<evidence type="ECO:0000313" key="7">
    <source>
        <dbReference type="Proteomes" id="UP001565243"/>
    </source>
</evidence>
<feature type="compositionally biased region" description="Low complexity" evidence="4">
    <location>
        <begin position="376"/>
        <end position="394"/>
    </location>
</feature>
<feature type="region of interest" description="Disordered" evidence="4">
    <location>
        <begin position="198"/>
        <end position="222"/>
    </location>
</feature>
<keyword evidence="6" id="KW-0966">Cell projection</keyword>
<name>A0ABV4E8H2_9GAMM</name>
<dbReference type="PANTHER" id="PTHR37533">
    <property type="entry name" value="FLAGELLAR HOOK-LENGTH CONTROL PROTEIN"/>
    <property type="match status" value="1"/>
</dbReference>
<comment type="similarity">
    <text evidence="2">Belongs to the FliK family.</text>
</comment>
<dbReference type="EMBL" id="JBGFFX010000006">
    <property type="protein sequence ID" value="MEY8771210.1"/>
    <property type="molecule type" value="Genomic_DNA"/>
</dbReference>
<dbReference type="CDD" id="cd17470">
    <property type="entry name" value="T3SS_Flik_C"/>
    <property type="match status" value="1"/>
</dbReference>
<proteinExistence type="inferred from homology"/>
<sequence length="436" mass="43756">MMTLPLVNTAAKTATASTNGAAADATDIGTDIGGAATADGAQTGNAGFLSLLGNKLLTLAQQGQTALPASATAAVAAADDKNAASPKAKLNALLAALDKPETLNSLLQSAKTPSEDNAIALTKTQDDSETAAAATPLSSSDMQALQALFAMLPQAQQQPTAALAKGGDSLTEGNIKGSNANATLASLLASAGGAKTTAVDGDETAKDSDSSMPLSSTNTLSATAGTQKGDIATLNSAFQQVLGQVTKDSDKDSAASQTTITPGVISAASVAVTPATTSLVSAPATPQLSSQLGSPEWQQALGQQIVMFSRNGQQTAELHLHPLDLGSIQISLKLDSDQAQLSMVSNHSQVRAALEAAMPQLKEALAQSGINLGQTSVSSDAQAQSQSFSGQQEQRNNSRGNTFSLAADADSEITPIAVPASLQARASGSNAVDIFA</sequence>
<protein>
    <submittedName>
        <fullName evidence="6">Flagellar hook-length control protein FliK</fullName>
    </submittedName>
</protein>
<keyword evidence="6" id="KW-0282">Flagellum</keyword>
<evidence type="ECO:0000313" key="6">
    <source>
        <dbReference type="EMBL" id="MEY8771210.1"/>
    </source>
</evidence>
<dbReference type="RefSeq" id="WP_369895701.1">
    <property type="nucleotide sequence ID" value="NZ_JBGFFX010000006.1"/>
</dbReference>
<feature type="compositionally biased region" description="Polar residues" evidence="4">
    <location>
        <begin position="210"/>
        <end position="222"/>
    </location>
</feature>
<keyword evidence="7" id="KW-1185">Reference proteome</keyword>
<dbReference type="PRINTS" id="PR01007">
    <property type="entry name" value="FLGHOOKFLIK"/>
</dbReference>
<reference evidence="6 7" key="1">
    <citation type="submission" date="2024-07" db="EMBL/GenBank/DDBJ databases">
        <authorList>
            <person name="Hebao G."/>
        </authorList>
    </citation>
    <scope>NUCLEOTIDE SEQUENCE [LARGE SCALE GENOMIC DNA]</scope>
    <source>
        <strain evidence="6 7">ACCC 02193</strain>
    </source>
</reference>
<feature type="domain" description="Flagellar hook-length control protein-like C-terminal" evidence="5">
    <location>
        <begin position="303"/>
        <end position="385"/>
    </location>
</feature>
<dbReference type="Pfam" id="PF02120">
    <property type="entry name" value="Flg_hook"/>
    <property type="match status" value="1"/>
</dbReference>
<evidence type="ECO:0000256" key="1">
    <source>
        <dbReference type="ARBA" id="ARBA00003944"/>
    </source>
</evidence>
<keyword evidence="6" id="KW-0969">Cilium</keyword>
<accession>A0ABV4E8H2</accession>
<feature type="region of interest" description="Disordered" evidence="4">
    <location>
        <begin position="376"/>
        <end position="399"/>
    </location>
</feature>
<dbReference type="InterPro" id="IPR001635">
    <property type="entry name" value="Flag_hook_Flik"/>
</dbReference>
<gene>
    <name evidence="6" type="ORF">AB6T85_12365</name>
</gene>
<dbReference type="InterPro" id="IPR038610">
    <property type="entry name" value="FliK-like_C_sf"/>
</dbReference>
<dbReference type="InterPro" id="IPR052563">
    <property type="entry name" value="FliK"/>
</dbReference>
<comment type="function">
    <text evidence="1">Controls the length of the flagellar hook.</text>
</comment>
<keyword evidence="3" id="KW-1005">Bacterial flagellum biogenesis</keyword>
<dbReference type="InterPro" id="IPR021136">
    <property type="entry name" value="Flagellar_hook_control-like_C"/>
</dbReference>
<organism evidence="6 7">
    <name type="scientific">Erwinia aeris</name>
    <dbReference type="NCBI Taxonomy" id="3239803"/>
    <lineage>
        <taxon>Bacteria</taxon>
        <taxon>Pseudomonadati</taxon>
        <taxon>Pseudomonadota</taxon>
        <taxon>Gammaproteobacteria</taxon>
        <taxon>Enterobacterales</taxon>
        <taxon>Erwiniaceae</taxon>
        <taxon>Erwinia</taxon>
    </lineage>
</organism>
<comment type="caution">
    <text evidence="6">The sequence shown here is derived from an EMBL/GenBank/DDBJ whole genome shotgun (WGS) entry which is preliminary data.</text>
</comment>
<evidence type="ECO:0000256" key="2">
    <source>
        <dbReference type="ARBA" id="ARBA00009149"/>
    </source>
</evidence>
<dbReference type="Gene3D" id="3.30.750.140">
    <property type="match status" value="1"/>
</dbReference>
<evidence type="ECO:0000256" key="3">
    <source>
        <dbReference type="ARBA" id="ARBA00022795"/>
    </source>
</evidence>
<dbReference type="PANTHER" id="PTHR37533:SF2">
    <property type="entry name" value="FLAGELLAR HOOK-LENGTH CONTROL PROTEIN"/>
    <property type="match status" value="1"/>
</dbReference>
<dbReference type="Proteomes" id="UP001565243">
    <property type="component" value="Unassembled WGS sequence"/>
</dbReference>
<evidence type="ECO:0000259" key="5">
    <source>
        <dbReference type="Pfam" id="PF02120"/>
    </source>
</evidence>
<evidence type="ECO:0000256" key="4">
    <source>
        <dbReference type="SAM" id="MobiDB-lite"/>
    </source>
</evidence>